<evidence type="ECO:0000256" key="1">
    <source>
        <dbReference type="PROSITE-ProRule" id="PRU00117"/>
    </source>
</evidence>
<dbReference type="Pfam" id="PF00013">
    <property type="entry name" value="KH_1"/>
    <property type="match status" value="1"/>
</dbReference>
<evidence type="ECO:0000256" key="2">
    <source>
        <dbReference type="SAM" id="Coils"/>
    </source>
</evidence>
<dbReference type="SUPFAM" id="SSF54791">
    <property type="entry name" value="Eukaryotic type KH-domain (KH-domain type I)"/>
    <property type="match status" value="1"/>
</dbReference>
<organism evidence="4 5">
    <name type="scientific">Daphnia magna</name>
    <dbReference type="NCBI Taxonomy" id="35525"/>
    <lineage>
        <taxon>Eukaryota</taxon>
        <taxon>Metazoa</taxon>
        <taxon>Ecdysozoa</taxon>
        <taxon>Arthropoda</taxon>
        <taxon>Crustacea</taxon>
        <taxon>Branchiopoda</taxon>
        <taxon>Diplostraca</taxon>
        <taxon>Cladocera</taxon>
        <taxon>Anomopoda</taxon>
        <taxon>Daphniidae</taxon>
        <taxon>Daphnia</taxon>
    </lineage>
</organism>
<dbReference type="CDD" id="cd00105">
    <property type="entry name" value="KH-I"/>
    <property type="match status" value="1"/>
</dbReference>
<keyword evidence="5" id="KW-1185">Reference proteome</keyword>
<keyword evidence="2" id="KW-0175">Coiled coil</keyword>
<accession>A0ABQ9ZZG0</accession>
<evidence type="ECO:0000259" key="3">
    <source>
        <dbReference type="SMART" id="SM00322"/>
    </source>
</evidence>
<dbReference type="Proteomes" id="UP001234178">
    <property type="component" value="Unassembled WGS sequence"/>
</dbReference>
<dbReference type="InterPro" id="IPR004088">
    <property type="entry name" value="KH_dom_type_1"/>
</dbReference>
<feature type="coiled-coil region" evidence="2">
    <location>
        <begin position="65"/>
        <end position="99"/>
    </location>
</feature>
<dbReference type="EMBL" id="JAOYFB010000036">
    <property type="protein sequence ID" value="KAK4018009.1"/>
    <property type="molecule type" value="Genomic_DNA"/>
</dbReference>
<comment type="caution">
    <text evidence="4">The sequence shown here is derived from an EMBL/GenBank/DDBJ whole genome shotgun (WGS) entry which is preliminary data.</text>
</comment>
<proteinExistence type="predicted"/>
<dbReference type="SMART" id="SM00322">
    <property type="entry name" value="KH"/>
    <property type="match status" value="1"/>
</dbReference>
<gene>
    <name evidence="4" type="ORF">OUZ56_000078</name>
</gene>
<dbReference type="InterPro" id="IPR004087">
    <property type="entry name" value="KH_dom"/>
</dbReference>
<dbReference type="InterPro" id="IPR036612">
    <property type="entry name" value="KH_dom_type_1_sf"/>
</dbReference>
<protein>
    <recommendedName>
        <fullName evidence="3">K Homology domain-containing protein</fullName>
    </recommendedName>
</protein>
<sequence length="566" mass="62525">MNRVIFGIAAAGVSALTVYHWYSARKREVISSTDVDNLNGRSSVYPHVLSVDIGEESSTSGNVNTDDLKDEIALLREEASRLEKERDELTLQTQKLSEQLCQETAEREYLQAKSSSLQVEIDIKQRLFENDLDDLRAANRDAIIAMHDDLSQQNLALELDNARLRCQNDLVSNDLINVTAERDRAVVENAALAEEVGDVQSKWQAAQTNVQALQTAADCCESELLQIRAELVSSAARIAELESVNLCQSNKLAELEMIVQGQSRSTLITPESEQPPVATLVENEDLPELHASVEQAVEAVVDESAKPSSQDDVQDVPVPPLVQEAAAPRRDEIAQKPEVPVFPCMDIRFRNQDIQGYIVLLESSGGLQADISPKQDVVEEVKPVASPPAKQEAPPNVKSCDFKVINAVVEQELPGSYQLNVASQHYGHIIGKEGKHVRAFQEEHGVKVVVTPPRGPHSQVRVLITQGNKEGRRNVAKQIVESLPAIVEIPFASLGRLTPQRKKQLWHRYFVDMVEDESNKNACHISRVFPAAGRGTPPDFLVGMAEYAEWLHLRHSGSATFTGDQS</sequence>
<keyword evidence="1" id="KW-0694">RNA-binding</keyword>
<name>A0ABQ9ZZG0_9CRUS</name>
<dbReference type="Gene3D" id="3.30.1370.10">
    <property type="entry name" value="K Homology domain, type 1"/>
    <property type="match status" value="1"/>
</dbReference>
<dbReference type="PROSITE" id="PS50084">
    <property type="entry name" value="KH_TYPE_1"/>
    <property type="match status" value="1"/>
</dbReference>
<reference evidence="4 5" key="1">
    <citation type="journal article" date="2023" name="Nucleic Acids Res.">
        <title>The hologenome of Daphnia magna reveals possible DNA methylation and microbiome-mediated evolution of the host genome.</title>
        <authorList>
            <person name="Chaturvedi A."/>
            <person name="Li X."/>
            <person name="Dhandapani V."/>
            <person name="Marshall H."/>
            <person name="Kissane S."/>
            <person name="Cuenca-Cambronero M."/>
            <person name="Asole G."/>
            <person name="Calvet F."/>
            <person name="Ruiz-Romero M."/>
            <person name="Marangio P."/>
            <person name="Guigo R."/>
            <person name="Rago D."/>
            <person name="Mirbahai L."/>
            <person name="Eastwood N."/>
            <person name="Colbourne J.K."/>
            <person name="Zhou J."/>
            <person name="Mallon E."/>
            <person name="Orsini L."/>
        </authorList>
    </citation>
    <scope>NUCLEOTIDE SEQUENCE [LARGE SCALE GENOMIC DNA]</scope>
    <source>
        <strain evidence="4">LRV0_1</strain>
    </source>
</reference>
<evidence type="ECO:0000313" key="5">
    <source>
        <dbReference type="Proteomes" id="UP001234178"/>
    </source>
</evidence>
<evidence type="ECO:0000313" key="4">
    <source>
        <dbReference type="EMBL" id="KAK4018009.1"/>
    </source>
</evidence>
<feature type="domain" description="K Homology" evidence="3">
    <location>
        <begin position="413"/>
        <end position="484"/>
    </location>
</feature>